<evidence type="ECO:0000313" key="9">
    <source>
        <dbReference type="Proteomes" id="UP000672526"/>
    </source>
</evidence>
<keyword evidence="4 5" id="KW-0067">ATP-binding</keyword>
<dbReference type="InterPro" id="IPR011009">
    <property type="entry name" value="Kinase-like_dom_sf"/>
</dbReference>
<dbReference type="SMART" id="SM00671">
    <property type="entry name" value="SEL1"/>
    <property type="match status" value="2"/>
</dbReference>
<dbReference type="EC" id="2.7.11.1" evidence="8"/>
<dbReference type="PANTHER" id="PTHR43289">
    <property type="entry name" value="MITOGEN-ACTIVATED PROTEIN KINASE KINASE KINASE 20-RELATED"/>
    <property type="match status" value="1"/>
</dbReference>
<dbReference type="SMART" id="SM00220">
    <property type="entry name" value="S_TKc"/>
    <property type="match status" value="1"/>
</dbReference>
<dbReference type="EMBL" id="CAJNBK010000002">
    <property type="protein sequence ID" value="CAE6709133.1"/>
    <property type="molecule type" value="Genomic_DNA"/>
</dbReference>
<proteinExistence type="predicted"/>
<dbReference type="PROSITE" id="PS50011">
    <property type="entry name" value="PROTEIN_KINASE_DOM"/>
    <property type="match status" value="1"/>
</dbReference>
<dbReference type="PANTHER" id="PTHR43289:SF6">
    <property type="entry name" value="SERINE_THREONINE-PROTEIN KINASE NEKL-3"/>
    <property type="match status" value="1"/>
</dbReference>
<organism evidence="8 9">
    <name type="scientific">Paraburkholderia haematera</name>
    <dbReference type="NCBI Taxonomy" id="2793077"/>
    <lineage>
        <taxon>Bacteria</taxon>
        <taxon>Pseudomonadati</taxon>
        <taxon>Pseudomonadota</taxon>
        <taxon>Betaproteobacteria</taxon>
        <taxon>Burkholderiales</taxon>
        <taxon>Burkholderiaceae</taxon>
        <taxon>Paraburkholderia</taxon>
    </lineage>
</organism>
<keyword evidence="3 8" id="KW-0418">Kinase</keyword>
<dbReference type="InterPro" id="IPR006597">
    <property type="entry name" value="Sel1-like"/>
</dbReference>
<accession>A0ABN7KRZ9</accession>
<feature type="region of interest" description="Disordered" evidence="6">
    <location>
        <begin position="677"/>
        <end position="696"/>
    </location>
</feature>
<sequence length="726" mass="75173">MEELQQLGRYQIKRVLGRGAMGVVYEGVDPKLNRPVAIKTILKSQLSDPEMAAEYQVRFEREAQAVARLSHPHIVGVFDFGEENNVAYIVMELIRGEELKAYFDKGTQFAVKDAVRMTGELLDALGYAHEQGIVHRDVKPANVMLDAQMRVKLTDFGVARLSDTGSDGTQAGTMVGTPSYMSPEQAMGNPVGTRSDIFAVGIVLYQLLTLKRPFVGDGHWAVQRQIIQDDPVPPSVQNPALDPVFDAIVFRALAKNPEERYPYARAFKEDLQRALAGQAIDEDEATLLAVAAARARPPGETGAARGTRIANDSSAVEIEFWKTIKDSSDPDEFELYIAKFPNGTYADLARRKLAKLHGDDSGASRSGVRGEGAAEGGTRLALDRPGQPGMPAASGDGSVRVAPVPQKRGKNALIAVASVAVLAVGGGGYFMLRQSAPTPMSGGGATANVAPPGNANGPSLAAGKPVDASASQGAASGADARVAQTPSASGTGNASASGTTNPAVTTSSASTASTTSTTSTTSSANTAQREAARLKAASAADAERRAREALAKSRASEALVSASKTAKPNAAPTVASTAAAAAQTSRTTSAQPAAPVSSAVALHAAPTSVPPAPSQANAANAQATSPSTTAPTLAAKPIESPAATEPKVSSADLLAQAAKLQGEGKLNDAVRLYKRAARGGSGQAAKQLGDIYGNGSGDVPRDYAESIRWYNVARTAGVDVPDVSKR</sequence>
<dbReference type="Gene3D" id="3.30.200.20">
    <property type="entry name" value="Phosphorylase Kinase, domain 1"/>
    <property type="match status" value="1"/>
</dbReference>
<keyword evidence="9" id="KW-1185">Reference proteome</keyword>
<dbReference type="PROSITE" id="PS00108">
    <property type="entry name" value="PROTEIN_KINASE_ST"/>
    <property type="match status" value="1"/>
</dbReference>
<dbReference type="CDD" id="cd14014">
    <property type="entry name" value="STKc_PknB_like"/>
    <property type="match status" value="1"/>
</dbReference>
<dbReference type="Gene3D" id="1.10.510.10">
    <property type="entry name" value="Transferase(Phosphotransferase) domain 1"/>
    <property type="match status" value="1"/>
</dbReference>
<evidence type="ECO:0000256" key="4">
    <source>
        <dbReference type="ARBA" id="ARBA00022840"/>
    </source>
</evidence>
<evidence type="ECO:0000256" key="3">
    <source>
        <dbReference type="ARBA" id="ARBA00022777"/>
    </source>
</evidence>
<evidence type="ECO:0000256" key="2">
    <source>
        <dbReference type="ARBA" id="ARBA00022741"/>
    </source>
</evidence>
<gene>
    <name evidence="8" type="primary">pknD_1</name>
    <name evidence="8" type="ORF">R69888_01048</name>
</gene>
<protein>
    <submittedName>
        <fullName evidence="8">Serine/threonine-protein kinase PknD</fullName>
        <ecNumber evidence="8">2.7.11.1</ecNumber>
    </submittedName>
</protein>
<dbReference type="PROSITE" id="PS00107">
    <property type="entry name" value="PROTEIN_KINASE_ATP"/>
    <property type="match status" value="1"/>
</dbReference>
<feature type="compositionally biased region" description="Low complexity" evidence="6">
    <location>
        <begin position="487"/>
        <end position="540"/>
    </location>
</feature>
<keyword evidence="1 8" id="KW-0808">Transferase</keyword>
<dbReference type="Proteomes" id="UP000672526">
    <property type="component" value="Unassembled WGS sequence"/>
</dbReference>
<dbReference type="InterPro" id="IPR017441">
    <property type="entry name" value="Protein_kinase_ATP_BS"/>
</dbReference>
<evidence type="ECO:0000259" key="7">
    <source>
        <dbReference type="PROSITE" id="PS50011"/>
    </source>
</evidence>
<dbReference type="RefSeq" id="WP_211609963.1">
    <property type="nucleotide sequence ID" value="NZ_CAJNBK010000002.1"/>
</dbReference>
<dbReference type="Gene3D" id="1.25.40.10">
    <property type="entry name" value="Tetratricopeptide repeat domain"/>
    <property type="match status" value="1"/>
</dbReference>
<feature type="binding site" evidence="5">
    <location>
        <position position="43"/>
    </location>
    <ligand>
        <name>ATP</name>
        <dbReference type="ChEBI" id="CHEBI:30616"/>
    </ligand>
</feature>
<feature type="region of interest" description="Disordered" evidence="6">
    <location>
        <begin position="602"/>
        <end position="632"/>
    </location>
</feature>
<evidence type="ECO:0000313" key="8">
    <source>
        <dbReference type="EMBL" id="CAE6709133.1"/>
    </source>
</evidence>
<feature type="compositionally biased region" description="Low complexity" evidence="6">
    <location>
        <begin position="467"/>
        <end position="480"/>
    </location>
</feature>
<evidence type="ECO:0000256" key="1">
    <source>
        <dbReference type="ARBA" id="ARBA00022679"/>
    </source>
</evidence>
<dbReference type="GO" id="GO:0004674">
    <property type="term" value="F:protein serine/threonine kinase activity"/>
    <property type="evidence" value="ECO:0007669"/>
    <property type="project" value="UniProtKB-EC"/>
</dbReference>
<dbReference type="SUPFAM" id="SSF81901">
    <property type="entry name" value="HCP-like"/>
    <property type="match status" value="1"/>
</dbReference>
<comment type="caution">
    <text evidence="8">The sequence shown here is derived from an EMBL/GenBank/DDBJ whole genome shotgun (WGS) entry which is preliminary data.</text>
</comment>
<keyword evidence="2 5" id="KW-0547">Nucleotide-binding</keyword>
<feature type="region of interest" description="Disordered" evidence="6">
    <location>
        <begin position="438"/>
        <end position="549"/>
    </location>
</feature>
<feature type="compositionally biased region" description="Low complexity" evidence="6">
    <location>
        <begin position="614"/>
        <end position="632"/>
    </location>
</feature>
<feature type="domain" description="Protein kinase" evidence="7">
    <location>
        <begin position="10"/>
        <end position="275"/>
    </location>
</feature>
<dbReference type="InterPro" id="IPR008271">
    <property type="entry name" value="Ser/Thr_kinase_AS"/>
</dbReference>
<dbReference type="SUPFAM" id="SSF56112">
    <property type="entry name" value="Protein kinase-like (PK-like)"/>
    <property type="match status" value="1"/>
</dbReference>
<reference evidence="8 9" key="1">
    <citation type="submission" date="2021-02" db="EMBL/GenBank/DDBJ databases">
        <authorList>
            <person name="Vanwijnsberghe S."/>
        </authorList>
    </citation>
    <scope>NUCLEOTIDE SEQUENCE [LARGE SCALE GENOMIC DNA]</scope>
    <source>
        <strain evidence="8 9">LMG 31837</strain>
    </source>
</reference>
<feature type="region of interest" description="Disordered" evidence="6">
    <location>
        <begin position="357"/>
        <end position="403"/>
    </location>
</feature>
<evidence type="ECO:0000256" key="6">
    <source>
        <dbReference type="SAM" id="MobiDB-lite"/>
    </source>
</evidence>
<dbReference type="InterPro" id="IPR000719">
    <property type="entry name" value="Prot_kinase_dom"/>
</dbReference>
<name>A0ABN7KRZ9_9BURK</name>
<dbReference type="InterPro" id="IPR011990">
    <property type="entry name" value="TPR-like_helical_dom_sf"/>
</dbReference>
<dbReference type="Pfam" id="PF00069">
    <property type="entry name" value="Pkinase"/>
    <property type="match status" value="1"/>
</dbReference>
<evidence type="ECO:0000256" key="5">
    <source>
        <dbReference type="PROSITE-ProRule" id="PRU10141"/>
    </source>
</evidence>